<evidence type="ECO:0000313" key="3">
    <source>
        <dbReference type="EMBL" id="ATX81846.1"/>
    </source>
</evidence>
<name>A0A2K8LC50_9PROT</name>
<evidence type="ECO:0000313" key="4">
    <source>
        <dbReference type="Proteomes" id="UP000231637"/>
    </source>
</evidence>
<evidence type="ECO:0000256" key="2">
    <source>
        <dbReference type="SAM" id="SignalP"/>
    </source>
</evidence>
<feature type="compositionally biased region" description="Polar residues" evidence="1">
    <location>
        <begin position="92"/>
        <end position="101"/>
    </location>
</feature>
<reference evidence="3 4" key="1">
    <citation type="submission" date="2016-12" db="EMBL/GenBank/DDBJ databases">
        <title>Isolation and genomic insights into novel planktonic Zetaproteobacteria from stratified waters of the Chesapeake Bay.</title>
        <authorList>
            <person name="McAllister S.M."/>
            <person name="Kato S."/>
            <person name="Chan C.S."/>
            <person name="Chiu B.K."/>
            <person name="Field E.K."/>
        </authorList>
    </citation>
    <scope>NUCLEOTIDE SEQUENCE [LARGE SCALE GENOMIC DNA]</scope>
    <source>
        <strain evidence="3 4">CP-8</strain>
    </source>
</reference>
<dbReference type="AlphaFoldDB" id="A0A2K8LC50"/>
<sequence>MKRGLFILLIMLSACATKPPVQEMSNARAAIMAAQELPGSNEKSDSYLKSAETALEEAAEAIRQERYESARNKALEAKRNAQSAARLKQASAPETPQESKH</sequence>
<dbReference type="Proteomes" id="UP000231637">
    <property type="component" value="Chromosome"/>
</dbReference>
<feature type="signal peptide" evidence="2">
    <location>
        <begin position="1"/>
        <end position="16"/>
    </location>
</feature>
<dbReference type="OrthoDB" id="5296783at2"/>
<dbReference type="KEGG" id="mfn:Ga0123462_0977"/>
<feature type="region of interest" description="Disordered" evidence="1">
    <location>
        <begin position="72"/>
        <end position="101"/>
    </location>
</feature>
<dbReference type="PROSITE" id="PS51257">
    <property type="entry name" value="PROKAR_LIPOPROTEIN"/>
    <property type="match status" value="1"/>
</dbReference>
<proteinExistence type="predicted"/>
<gene>
    <name evidence="3" type="ORF">Ga0123462_0977</name>
</gene>
<evidence type="ECO:0000256" key="1">
    <source>
        <dbReference type="SAM" id="MobiDB-lite"/>
    </source>
</evidence>
<dbReference type="EMBL" id="CP018800">
    <property type="protein sequence ID" value="ATX81846.1"/>
    <property type="molecule type" value="Genomic_DNA"/>
</dbReference>
<protein>
    <submittedName>
        <fullName evidence="3">Uncharacterized protein</fullName>
    </submittedName>
</protein>
<keyword evidence="2" id="KW-0732">Signal</keyword>
<keyword evidence="4" id="KW-1185">Reference proteome</keyword>
<feature type="chain" id="PRO_5014694248" evidence="2">
    <location>
        <begin position="17"/>
        <end position="101"/>
    </location>
</feature>
<dbReference type="Gene3D" id="1.20.1270.390">
    <property type="match status" value="1"/>
</dbReference>
<organism evidence="3 4">
    <name type="scientific">Mariprofundus ferrinatatus</name>
    <dbReference type="NCBI Taxonomy" id="1921087"/>
    <lineage>
        <taxon>Bacteria</taxon>
        <taxon>Pseudomonadati</taxon>
        <taxon>Pseudomonadota</taxon>
        <taxon>Candidatius Mariprofundia</taxon>
        <taxon>Mariprofundales</taxon>
        <taxon>Mariprofundaceae</taxon>
        <taxon>Mariprofundus</taxon>
    </lineage>
</organism>
<dbReference type="RefSeq" id="WP_100266494.1">
    <property type="nucleotide sequence ID" value="NZ_CP018800.1"/>
</dbReference>
<accession>A0A2K8LC50</accession>